<dbReference type="KEGG" id="thel:IG193_08200"/>
<sequence>METRRVVKIGGSYYVALPKDWVLESVGERGVVILEAEEDGSLKLSPLRLSGKGGGVKSIRIACDENLYRNIVSAYLRGFEVIEVSFSGDCREEVLRVIERARQILLGLEIVGEEQDSMVLQCFTRPDYDLYSIVQRINTITLAMLRVVFQAVETGDRALAEKVLAMDDIVDRLYFLAVRVIRSRVSDPLYPSSEKSRLVDIRLVVRNLENIGDLYERLFRGEFRAEKVPHEIYWLLESFQRTVVEVVLGEDARRKEALELYNRLEEVMEKERPNLSPRLVEVFEGVATLLRDILDLT</sequence>
<evidence type="ECO:0000313" key="2">
    <source>
        <dbReference type="EMBL" id="QOJ78717.1"/>
    </source>
</evidence>
<dbReference type="AlphaFoldDB" id="A0A7L9FG92"/>
<gene>
    <name evidence="2" type="ORF">IG193_08200</name>
</gene>
<dbReference type="EMBL" id="CP062310">
    <property type="protein sequence ID" value="QOJ78717.1"/>
    <property type="molecule type" value="Genomic_DNA"/>
</dbReference>
<keyword evidence="3" id="KW-1185">Reference proteome</keyword>
<dbReference type="InterPro" id="IPR028366">
    <property type="entry name" value="PhoU"/>
</dbReference>
<dbReference type="RefSeq" id="WP_192818689.1">
    <property type="nucleotide sequence ID" value="NZ_CP062310.1"/>
</dbReference>
<dbReference type="GO" id="GO:0030643">
    <property type="term" value="P:intracellular phosphate ion homeostasis"/>
    <property type="evidence" value="ECO:0007669"/>
    <property type="project" value="InterPro"/>
</dbReference>
<dbReference type="Pfam" id="PF01895">
    <property type="entry name" value="PhoU"/>
    <property type="match status" value="1"/>
</dbReference>
<reference evidence="2 3" key="1">
    <citation type="submission" date="2020-10" db="EMBL/GenBank/DDBJ databases">
        <title>Thermofilum lucidum 3507LT sp. nov. a novel member of Thermofilaceae family isolated from Chile hot spring, and proposal of description order Thermofilales.</title>
        <authorList>
            <person name="Zayulina K.S."/>
            <person name="Elcheninov A.G."/>
            <person name="Toshchakov S.V."/>
            <person name="Kublanov I.V."/>
        </authorList>
    </citation>
    <scope>NUCLEOTIDE SEQUENCE [LARGE SCALE GENOMIC DNA]</scope>
    <source>
        <strain evidence="2 3">3507LT</strain>
    </source>
</reference>
<dbReference type="GeneID" id="59149870"/>
<dbReference type="SUPFAM" id="SSF109755">
    <property type="entry name" value="PhoU-like"/>
    <property type="match status" value="1"/>
</dbReference>
<dbReference type="Gene3D" id="1.20.58.220">
    <property type="entry name" value="Phosphate transport system protein phou homolog 2, domain 2"/>
    <property type="match status" value="1"/>
</dbReference>
<dbReference type="InterPro" id="IPR026022">
    <property type="entry name" value="PhoU_dom"/>
</dbReference>
<dbReference type="PANTHER" id="PTHR42930">
    <property type="entry name" value="PHOSPHATE-SPECIFIC TRANSPORT SYSTEM ACCESSORY PROTEIN PHOU"/>
    <property type="match status" value="1"/>
</dbReference>
<dbReference type="PANTHER" id="PTHR42930:SF2">
    <property type="entry name" value="PHOU DOMAIN-CONTAINING PROTEIN"/>
    <property type="match status" value="1"/>
</dbReference>
<dbReference type="InterPro" id="IPR038078">
    <property type="entry name" value="PhoU-like_sf"/>
</dbReference>
<protein>
    <submittedName>
        <fullName evidence="2">Phosphate uptake regulator PhoU</fullName>
    </submittedName>
</protein>
<organism evidence="2 3">
    <name type="scientific">Infirmifilum lucidum</name>
    <dbReference type="NCBI Taxonomy" id="2776706"/>
    <lineage>
        <taxon>Archaea</taxon>
        <taxon>Thermoproteota</taxon>
        <taxon>Thermoprotei</taxon>
        <taxon>Thermofilales</taxon>
        <taxon>Thermofilaceae</taxon>
        <taxon>Infirmifilum</taxon>
    </lineage>
</organism>
<name>A0A7L9FG92_9CREN</name>
<accession>A0A7L9FG92</accession>
<dbReference type="GO" id="GO:0045936">
    <property type="term" value="P:negative regulation of phosphate metabolic process"/>
    <property type="evidence" value="ECO:0007669"/>
    <property type="project" value="InterPro"/>
</dbReference>
<evidence type="ECO:0000313" key="3">
    <source>
        <dbReference type="Proteomes" id="UP000594121"/>
    </source>
</evidence>
<dbReference type="InParanoid" id="A0A7L9FG92"/>
<feature type="domain" description="PhoU" evidence="1">
    <location>
        <begin position="135"/>
        <end position="216"/>
    </location>
</feature>
<evidence type="ECO:0000259" key="1">
    <source>
        <dbReference type="Pfam" id="PF01895"/>
    </source>
</evidence>
<proteinExistence type="predicted"/>
<dbReference type="Proteomes" id="UP000594121">
    <property type="component" value="Chromosome"/>
</dbReference>